<name>A0ABS2KBR9_9GAMM</name>
<dbReference type="RefSeq" id="WP_204630223.1">
    <property type="nucleotide sequence ID" value="NZ_BSOC01000008.1"/>
</dbReference>
<accession>A0ABS2KBR9</accession>
<evidence type="ECO:0000313" key="1">
    <source>
        <dbReference type="EMBL" id="MBM7128604.1"/>
    </source>
</evidence>
<sequence>MQAGGGGSIEGGGTISFIGAVVAPTCSVATDQQSLSALIGTSGLHPSQSFNCSNPAAGAEASTADPSRIYAVDVDHLTRSEPDQVLNYFASYVRAAQTGPADPVLVTQSFE</sequence>
<evidence type="ECO:0000313" key="2">
    <source>
        <dbReference type="Proteomes" id="UP001430193"/>
    </source>
</evidence>
<proteinExistence type="predicted"/>
<protein>
    <recommendedName>
        <fullName evidence="3">Type 1 fimbrial protein</fullName>
    </recommendedName>
</protein>
<comment type="caution">
    <text evidence="1">The sequence shown here is derived from an EMBL/GenBank/DDBJ whole genome shotgun (WGS) entry which is preliminary data.</text>
</comment>
<keyword evidence="2" id="KW-1185">Reference proteome</keyword>
<organism evidence="1 2">
    <name type="scientific">Dyella mobilis</name>
    <dbReference type="NCBI Taxonomy" id="1849582"/>
    <lineage>
        <taxon>Bacteria</taxon>
        <taxon>Pseudomonadati</taxon>
        <taxon>Pseudomonadota</taxon>
        <taxon>Gammaproteobacteria</taxon>
        <taxon>Lysobacterales</taxon>
        <taxon>Rhodanobacteraceae</taxon>
        <taxon>Dyella</taxon>
    </lineage>
</organism>
<gene>
    <name evidence="1" type="ORF">ISS99_03630</name>
</gene>
<reference evidence="1" key="1">
    <citation type="submission" date="2020-10" db="EMBL/GenBank/DDBJ databases">
        <title>Phylogeny of dyella-like bacteria.</title>
        <authorList>
            <person name="Fu J."/>
        </authorList>
    </citation>
    <scope>NUCLEOTIDE SEQUENCE</scope>
    <source>
        <strain evidence="1">DHON07</strain>
    </source>
</reference>
<dbReference type="Proteomes" id="UP001430193">
    <property type="component" value="Unassembled WGS sequence"/>
</dbReference>
<dbReference type="EMBL" id="JADIKF010000034">
    <property type="protein sequence ID" value="MBM7128604.1"/>
    <property type="molecule type" value="Genomic_DNA"/>
</dbReference>
<evidence type="ECO:0008006" key="3">
    <source>
        <dbReference type="Google" id="ProtNLM"/>
    </source>
</evidence>